<reference evidence="1 2" key="1">
    <citation type="submission" date="2023-07" db="EMBL/GenBank/DDBJ databases">
        <title>Genomic Encyclopedia of Type Strains, Phase IV (KMG-IV): sequencing the most valuable type-strain genomes for metagenomic binning, comparative biology and taxonomic classification.</title>
        <authorList>
            <person name="Goeker M."/>
        </authorList>
    </citation>
    <scope>NUCLEOTIDE SEQUENCE [LARGE SCALE GENOMIC DNA]</scope>
    <source>
        <strain evidence="1 2">DSM 4006</strain>
    </source>
</reference>
<protein>
    <submittedName>
        <fullName evidence="1">Aldose 1-epimerase</fullName>
        <ecNumber evidence="1">5.1.3.3</ecNumber>
    </submittedName>
</protein>
<dbReference type="SUPFAM" id="SSF74650">
    <property type="entry name" value="Galactose mutarotase-like"/>
    <property type="match status" value="1"/>
</dbReference>
<dbReference type="Gene3D" id="2.70.98.10">
    <property type="match status" value="1"/>
</dbReference>
<keyword evidence="2" id="KW-1185">Reference proteome</keyword>
<sequence>MKAGQSARALASTYAGIPCVILETDRSQAVYLPTAGGNLIALRDTHRNLHFLHEPVDDEAFGAQYEGGSGAEYGGAPSMERYRAQPFSYGIPVLFPPNRMEDGRFSFEGRDYRLPINELERNNNLHGFLYDQPWTVRDLGSSTDEHGLGASKDIEFSAGKGELMRGGEGIAWLTADFHLQPGTALYEVFPHEFRMSIQYVLGPTTLVQRVEITNLGSTVMPLMLGFHTALRVPFDPRSVAADYRFRIQVGDEWLLNGRGLPETSRSTPVQEALNRGVYPFFQPLDSHFFAPQNNQPHKAELTDLRTGATLTYEVSPAYRTWMVWNHGAKGPFICPEPMTCVVNAPNLHFPPALTGLIGLKPQEKWTAKSTLSWG</sequence>
<dbReference type="EMBL" id="JAUSTP010000007">
    <property type="protein sequence ID" value="MDQ0189393.1"/>
    <property type="molecule type" value="Genomic_DNA"/>
</dbReference>
<name>A0ABT9XHY8_9BACL</name>
<dbReference type="GO" id="GO:0004034">
    <property type="term" value="F:aldose 1-epimerase activity"/>
    <property type="evidence" value="ECO:0007669"/>
    <property type="project" value="UniProtKB-EC"/>
</dbReference>
<dbReference type="Proteomes" id="UP001232973">
    <property type="component" value="Unassembled WGS sequence"/>
</dbReference>
<dbReference type="InterPro" id="IPR011013">
    <property type="entry name" value="Gal_mutarotase_sf_dom"/>
</dbReference>
<gene>
    <name evidence="1" type="ORF">J2S03_001225</name>
</gene>
<evidence type="ECO:0000313" key="1">
    <source>
        <dbReference type="EMBL" id="MDQ0189393.1"/>
    </source>
</evidence>
<dbReference type="Pfam" id="PF01263">
    <property type="entry name" value="Aldose_epim"/>
    <property type="match status" value="2"/>
</dbReference>
<organism evidence="1 2">
    <name type="scientific">Alicyclobacillus cycloheptanicus</name>
    <dbReference type="NCBI Taxonomy" id="1457"/>
    <lineage>
        <taxon>Bacteria</taxon>
        <taxon>Bacillati</taxon>
        <taxon>Bacillota</taxon>
        <taxon>Bacilli</taxon>
        <taxon>Bacillales</taxon>
        <taxon>Alicyclobacillaceae</taxon>
        <taxon>Alicyclobacillus</taxon>
    </lineage>
</organism>
<proteinExistence type="predicted"/>
<dbReference type="CDD" id="cd01081">
    <property type="entry name" value="Aldose_epim"/>
    <property type="match status" value="1"/>
</dbReference>
<keyword evidence="1" id="KW-0413">Isomerase</keyword>
<dbReference type="RefSeq" id="WP_274457056.1">
    <property type="nucleotide sequence ID" value="NZ_CP067097.1"/>
</dbReference>
<comment type="caution">
    <text evidence="1">The sequence shown here is derived from an EMBL/GenBank/DDBJ whole genome shotgun (WGS) entry which is preliminary data.</text>
</comment>
<evidence type="ECO:0000313" key="2">
    <source>
        <dbReference type="Proteomes" id="UP001232973"/>
    </source>
</evidence>
<dbReference type="EC" id="5.1.3.3" evidence="1"/>
<dbReference type="InterPro" id="IPR008183">
    <property type="entry name" value="Aldose_1/G6P_1-epimerase"/>
</dbReference>
<dbReference type="InterPro" id="IPR014718">
    <property type="entry name" value="GH-type_carb-bd"/>
</dbReference>
<accession>A0ABT9XHY8</accession>